<sequence length="592" mass="66183">MIDEIPGMKDVLRLSLIQHRYLKHNLLSTESTEKSHPTATITWLNDYETDDLKEFDIVHTVEGLALNPSKEEAGILPITGTTQTEAGMTDNDVTSLSLPISLRLILLGEATDEVKEQIMSKLCQIDSIWFNDCSVVEATANDEAEPTGCAIQNSHHALDIKIIDCRYSATPDAIIDYMLERTGLDPATHPPQDRLEVVDLVLYFCDSDQAKLERSIKLLRILNGLQASILPICLEHETESNNHVNHSACQYALQNEDIAVLQRNDTWQTSSTDHADMLNVDQLINIDNQSIEELILAAYSAKASQCTAAFPSTPTLDLTPDVSETQSLDLSLEDESNSRHIGPFMLFAITFTMLTVLYGLISEEDSAKDKLSAKWLNMSMDTSEPYFQAKLNPMWTTLDPVDHTHYFVVELSDLTGYRLPNEIGEDEIVDAVVVKKSRVSDGLIEEYEVINVPHLERGLFGVQVTSPCYDESVEEVRVELWLSEYDMQVDGSPVTLSIDTCVEGRHGAGTRATETTTTTGFPSSQPRPTNPDGSSGGHIVFRSKKNQRKNRFYQRWFQSVETFLNSMIEYFIKAAFQPYTSLPQQATPTGNS</sequence>
<dbReference type="OrthoDB" id="2374513at2759"/>
<accession>A0A8H7PPJ4</accession>
<feature type="compositionally biased region" description="Polar residues" evidence="1">
    <location>
        <begin position="521"/>
        <end position="533"/>
    </location>
</feature>
<dbReference type="AlphaFoldDB" id="A0A8H7PPJ4"/>
<organism evidence="2 3">
    <name type="scientific">Mortierella isabellina</name>
    <name type="common">Filamentous fungus</name>
    <name type="synonym">Umbelopsis isabellina</name>
    <dbReference type="NCBI Taxonomy" id="91625"/>
    <lineage>
        <taxon>Eukaryota</taxon>
        <taxon>Fungi</taxon>
        <taxon>Fungi incertae sedis</taxon>
        <taxon>Mucoromycota</taxon>
        <taxon>Mucoromycotina</taxon>
        <taxon>Umbelopsidomycetes</taxon>
        <taxon>Umbelopsidales</taxon>
        <taxon>Umbelopsidaceae</taxon>
        <taxon>Umbelopsis</taxon>
    </lineage>
</organism>
<reference evidence="2" key="1">
    <citation type="submission" date="2020-12" db="EMBL/GenBank/DDBJ databases">
        <title>Metabolic potential, ecology and presence of endohyphal bacteria is reflected in genomic diversity of Mucoromycotina.</title>
        <authorList>
            <person name="Muszewska A."/>
            <person name="Okrasinska A."/>
            <person name="Steczkiewicz K."/>
            <person name="Drgas O."/>
            <person name="Orlowska M."/>
            <person name="Perlinska-Lenart U."/>
            <person name="Aleksandrzak-Piekarczyk T."/>
            <person name="Szatraj K."/>
            <person name="Zielenkiewicz U."/>
            <person name="Pilsyk S."/>
            <person name="Malc E."/>
            <person name="Mieczkowski P."/>
            <person name="Kruszewska J.S."/>
            <person name="Biernat P."/>
            <person name="Pawlowska J."/>
        </authorList>
    </citation>
    <scope>NUCLEOTIDE SEQUENCE</scope>
    <source>
        <strain evidence="2">WA0000067209</strain>
    </source>
</reference>
<feature type="region of interest" description="Disordered" evidence="1">
    <location>
        <begin position="507"/>
        <end position="540"/>
    </location>
</feature>
<evidence type="ECO:0000256" key="1">
    <source>
        <dbReference type="SAM" id="MobiDB-lite"/>
    </source>
</evidence>
<protein>
    <submittedName>
        <fullName evidence="2">Uncharacterized protein</fullName>
    </submittedName>
</protein>
<feature type="compositionally biased region" description="Low complexity" evidence="1">
    <location>
        <begin position="509"/>
        <end position="520"/>
    </location>
</feature>
<dbReference type="EMBL" id="JAEPQZ010000008">
    <property type="protein sequence ID" value="KAG2177897.1"/>
    <property type="molecule type" value="Genomic_DNA"/>
</dbReference>
<dbReference type="Proteomes" id="UP000654370">
    <property type="component" value="Unassembled WGS sequence"/>
</dbReference>
<keyword evidence="3" id="KW-1185">Reference proteome</keyword>
<evidence type="ECO:0000313" key="3">
    <source>
        <dbReference type="Proteomes" id="UP000654370"/>
    </source>
</evidence>
<evidence type="ECO:0000313" key="2">
    <source>
        <dbReference type="EMBL" id="KAG2177897.1"/>
    </source>
</evidence>
<proteinExistence type="predicted"/>
<gene>
    <name evidence="2" type="ORF">INT43_003144</name>
</gene>
<name>A0A8H7PPJ4_MORIS</name>
<comment type="caution">
    <text evidence="2">The sequence shown here is derived from an EMBL/GenBank/DDBJ whole genome shotgun (WGS) entry which is preliminary data.</text>
</comment>